<dbReference type="AlphaFoldDB" id="A0A1G9T3E3"/>
<proteinExistence type="predicted"/>
<protein>
    <recommendedName>
        <fullName evidence="3">TIR domain-containing protein</fullName>
    </recommendedName>
</protein>
<dbReference type="InterPro" id="IPR035897">
    <property type="entry name" value="Toll_tir_struct_dom_sf"/>
</dbReference>
<reference evidence="2" key="1">
    <citation type="submission" date="2016-10" db="EMBL/GenBank/DDBJ databases">
        <authorList>
            <person name="Varghese N."/>
            <person name="Submissions S."/>
        </authorList>
    </citation>
    <scope>NUCLEOTIDE SEQUENCE [LARGE SCALE GENOMIC DNA]</scope>
    <source>
        <strain evidence="2">DSM 44796</strain>
    </source>
</reference>
<gene>
    <name evidence="1" type="ORF">SAMN04488074_12165</name>
</gene>
<evidence type="ECO:0008006" key="3">
    <source>
        <dbReference type="Google" id="ProtNLM"/>
    </source>
</evidence>
<dbReference type="EMBL" id="FNET01000021">
    <property type="protein sequence ID" value="SDM42201.1"/>
    <property type="molecule type" value="Genomic_DNA"/>
</dbReference>
<evidence type="ECO:0000313" key="2">
    <source>
        <dbReference type="Proteomes" id="UP000199682"/>
    </source>
</evidence>
<dbReference type="Gene3D" id="3.40.50.10140">
    <property type="entry name" value="Toll/interleukin-1 receptor homology (TIR) domain"/>
    <property type="match status" value="1"/>
</dbReference>
<name>A0A1G9T3E3_9PSEU</name>
<accession>A0A1G9T3E3</accession>
<dbReference type="RefSeq" id="WP_143027997.1">
    <property type="nucleotide sequence ID" value="NZ_FNET01000021.1"/>
</dbReference>
<sequence length="530" mass="58891">MGIFASYSCSDGGQIAAPVVEVLRGHGFDVLWDADLSSSHPMSIQAWMENAVRERIIVVIVSESYLKALLSNDFMERLGVRYELGLIRQKLYHHVGADRCPVVVVVPPGIEVNSLPALLQQLVVHRFDPSTRDGEEELVRSLKALEEGSRSRPSPAVRESDEVYRTRATLSGLQAEPLSSEKAYLLARELVERGAGDFELVRGFESVAAVAKARGDVRLVRRLSEVCLRTLASGPPLRGEEELKAKVLVAGQAWHLLREHRFSEATLMAQDGTHIAEKVRDLKTAARGKRAEARVFLHLAAEAVGYDHEYYLGKGVHLLMIAKELFSSIGGPTSEELGVCASLHAELQLLRYESTGCPDELAAAVRRAHAAETVLTPGTEPYHWLAVLQARLCLADKKYNEGKELVTAVIATADFPEVVAKSRQVRADLLFATREKAAALRDLVAAEESYRRLGCERAADTCWWKIARYDASKVTDVRLTPADLDRLEELAPNPGDRRRAVLEHELRTPRRLVRRSAPDWVCLIDRVQHD</sequence>
<organism evidence="1 2">
    <name type="scientific">Lentzea albidocapillata subsp. violacea</name>
    <dbReference type="NCBI Taxonomy" id="128104"/>
    <lineage>
        <taxon>Bacteria</taxon>
        <taxon>Bacillati</taxon>
        <taxon>Actinomycetota</taxon>
        <taxon>Actinomycetes</taxon>
        <taxon>Pseudonocardiales</taxon>
        <taxon>Pseudonocardiaceae</taxon>
        <taxon>Lentzea</taxon>
    </lineage>
</organism>
<evidence type="ECO:0000313" key="1">
    <source>
        <dbReference type="EMBL" id="SDM42201.1"/>
    </source>
</evidence>
<dbReference type="Proteomes" id="UP000199682">
    <property type="component" value="Unassembled WGS sequence"/>
</dbReference>